<reference evidence="1 2" key="2">
    <citation type="journal article" date="2022" name="Mol. Ecol. Resour.">
        <title>The genomes of chicory, endive, great burdock and yacon provide insights into Asteraceae paleo-polyploidization history and plant inulin production.</title>
        <authorList>
            <person name="Fan W."/>
            <person name="Wang S."/>
            <person name="Wang H."/>
            <person name="Wang A."/>
            <person name="Jiang F."/>
            <person name="Liu H."/>
            <person name="Zhao H."/>
            <person name="Xu D."/>
            <person name="Zhang Y."/>
        </authorList>
    </citation>
    <scope>NUCLEOTIDE SEQUENCE [LARGE SCALE GENOMIC DNA]</scope>
    <source>
        <strain evidence="2">cv. Yunnan</strain>
        <tissue evidence="1">Leaves</tissue>
    </source>
</reference>
<reference evidence="2" key="1">
    <citation type="journal article" date="2022" name="Mol. Ecol. Resour.">
        <title>The genomes of chicory, endive, great burdock and yacon provide insights into Asteraceae palaeo-polyploidization history and plant inulin production.</title>
        <authorList>
            <person name="Fan W."/>
            <person name="Wang S."/>
            <person name="Wang H."/>
            <person name="Wang A."/>
            <person name="Jiang F."/>
            <person name="Liu H."/>
            <person name="Zhao H."/>
            <person name="Xu D."/>
            <person name="Zhang Y."/>
        </authorList>
    </citation>
    <scope>NUCLEOTIDE SEQUENCE [LARGE SCALE GENOMIC DNA]</scope>
    <source>
        <strain evidence="2">cv. Yunnan</strain>
    </source>
</reference>
<proteinExistence type="predicted"/>
<dbReference type="Proteomes" id="UP001056120">
    <property type="component" value="Linkage Group LG11"/>
</dbReference>
<sequence>MGLMNCGLKKVLTKERKMYQMVDFSIKVTTFSQCIRQFAQIVDGCWVHSTPKERPTTLKECPATMKEHPATMTELLASIEVVLELQMKFYNITESSGIMSKHNSGYKSFPMQRTLALILDKRIGTHTWLHIVN</sequence>
<name>A0ACB9HQQ6_9ASTR</name>
<protein>
    <submittedName>
        <fullName evidence="1">Uncharacterized protein</fullName>
    </submittedName>
</protein>
<organism evidence="1 2">
    <name type="scientific">Smallanthus sonchifolius</name>
    <dbReference type="NCBI Taxonomy" id="185202"/>
    <lineage>
        <taxon>Eukaryota</taxon>
        <taxon>Viridiplantae</taxon>
        <taxon>Streptophyta</taxon>
        <taxon>Embryophyta</taxon>
        <taxon>Tracheophyta</taxon>
        <taxon>Spermatophyta</taxon>
        <taxon>Magnoliopsida</taxon>
        <taxon>eudicotyledons</taxon>
        <taxon>Gunneridae</taxon>
        <taxon>Pentapetalae</taxon>
        <taxon>asterids</taxon>
        <taxon>campanulids</taxon>
        <taxon>Asterales</taxon>
        <taxon>Asteraceae</taxon>
        <taxon>Asteroideae</taxon>
        <taxon>Heliantheae alliance</taxon>
        <taxon>Millerieae</taxon>
        <taxon>Smallanthus</taxon>
    </lineage>
</organism>
<gene>
    <name evidence="1" type="ORF">L1987_32707</name>
</gene>
<accession>A0ACB9HQQ6</accession>
<evidence type="ECO:0000313" key="1">
    <source>
        <dbReference type="EMBL" id="KAI3797450.1"/>
    </source>
</evidence>
<keyword evidence="2" id="KW-1185">Reference proteome</keyword>
<dbReference type="EMBL" id="CM042028">
    <property type="protein sequence ID" value="KAI3797450.1"/>
    <property type="molecule type" value="Genomic_DNA"/>
</dbReference>
<comment type="caution">
    <text evidence="1">The sequence shown here is derived from an EMBL/GenBank/DDBJ whole genome shotgun (WGS) entry which is preliminary data.</text>
</comment>
<evidence type="ECO:0000313" key="2">
    <source>
        <dbReference type="Proteomes" id="UP001056120"/>
    </source>
</evidence>